<feature type="chain" id="PRO_5044709320" evidence="3">
    <location>
        <begin position="33"/>
        <end position="164"/>
    </location>
</feature>
<feature type="signal peptide" evidence="3">
    <location>
        <begin position="1"/>
        <end position="32"/>
    </location>
</feature>
<accession>A0AAJ7T8A0</accession>
<proteinExistence type="predicted"/>
<feature type="transmembrane region" description="Helical" evidence="2">
    <location>
        <begin position="105"/>
        <end position="127"/>
    </location>
</feature>
<evidence type="ECO:0000256" key="3">
    <source>
        <dbReference type="SAM" id="SignalP"/>
    </source>
</evidence>
<keyword evidence="4" id="KW-1185">Reference proteome</keyword>
<dbReference type="RefSeq" id="XP_032811968.1">
    <property type="nucleotide sequence ID" value="XM_032956077.1"/>
</dbReference>
<keyword evidence="3" id="KW-0732">Signal</keyword>
<evidence type="ECO:0000313" key="7">
    <source>
        <dbReference type="RefSeq" id="XP_032811969.1"/>
    </source>
</evidence>
<evidence type="ECO:0000313" key="4">
    <source>
        <dbReference type="Proteomes" id="UP001318040"/>
    </source>
</evidence>
<reference evidence="5 6" key="1">
    <citation type="submission" date="2025-04" db="UniProtKB">
        <authorList>
            <consortium name="RefSeq"/>
        </authorList>
    </citation>
    <scope>IDENTIFICATION</scope>
    <source>
        <tissue evidence="5 6">Sperm</tissue>
    </source>
</reference>
<gene>
    <name evidence="5 6 7" type="primary">LOC116943312</name>
</gene>
<dbReference type="InterPro" id="IPR029659">
    <property type="entry name" value="PRIMA1"/>
</dbReference>
<dbReference type="Proteomes" id="UP001318040">
    <property type="component" value="Chromosome 17"/>
</dbReference>
<dbReference type="CTD" id="145270"/>
<name>A0AAJ7T8A0_PETMA</name>
<keyword evidence="2" id="KW-0472">Membrane</keyword>
<dbReference type="Pfam" id="PF16101">
    <property type="entry name" value="PRIMA1"/>
    <property type="match status" value="1"/>
</dbReference>
<sequence>MLAWDPRHVSWPVLSAHFTVAVLVAVFQVVKAEQAQGSPGGREFSRTESGGDSAGICQSLCMISPPPPLPPPPPLRKPKSREPPQLPLPNPTRGPVIEDSQWLELVVFLVVGGVILLAIILLVTICYKAIRRKPLHKEENGGNQAESAAPMPDDKTTEANNTVA</sequence>
<feature type="compositionally biased region" description="Pro residues" evidence="1">
    <location>
        <begin position="64"/>
        <end position="75"/>
    </location>
</feature>
<feature type="region of interest" description="Disordered" evidence="1">
    <location>
        <begin position="136"/>
        <end position="164"/>
    </location>
</feature>
<keyword evidence="2" id="KW-1133">Transmembrane helix</keyword>
<feature type="region of interest" description="Disordered" evidence="1">
    <location>
        <begin position="62"/>
        <end position="92"/>
    </location>
</feature>
<protein>
    <submittedName>
        <fullName evidence="5 6">Proline-rich membrane anchor 1-like isoform X2</fullName>
    </submittedName>
</protein>
<dbReference type="RefSeq" id="XP_032811969.1">
    <property type="nucleotide sequence ID" value="XM_032956078.1"/>
</dbReference>
<organism evidence="4 6">
    <name type="scientific">Petromyzon marinus</name>
    <name type="common">Sea lamprey</name>
    <dbReference type="NCBI Taxonomy" id="7757"/>
    <lineage>
        <taxon>Eukaryota</taxon>
        <taxon>Metazoa</taxon>
        <taxon>Chordata</taxon>
        <taxon>Craniata</taxon>
        <taxon>Vertebrata</taxon>
        <taxon>Cyclostomata</taxon>
        <taxon>Hyperoartia</taxon>
        <taxon>Petromyzontiformes</taxon>
        <taxon>Petromyzontidae</taxon>
        <taxon>Petromyzon</taxon>
    </lineage>
</organism>
<dbReference type="GeneID" id="116943312"/>
<evidence type="ECO:0000256" key="2">
    <source>
        <dbReference type="SAM" id="Phobius"/>
    </source>
</evidence>
<evidence type="ECO:0000256" key="1">
    <source>
        <dbReference type="SAM" id="MobiDB-lite"/>
    </source>
</evidence>
<evidence type="ECO:0000313" key="6">
    <source>
        <dbReference type="RefSeq" id="XP_032811968.1"/>
    </source>
</evidence>
<dbReference type="AlphaFoldDB" id="A0AAJ7T8A0"/>
<evidence type="ECO:0000313" key="5">
    <source>
        <dbReference type="RefSeq" id="XP_032811966.1"/>
    </source>
</evidence>
<dbReference type="RefSeq" id="XP_032811966.1">
    <property type="nucleotide sequence ID" value="XM_032956075.1"/>
</dbReference>
<keyword evidence="2" id="KW-0812">Transmembrane</keyword>